<protein>
    <recommendedName>
        <fullName evidence="4">CU044_5270 family protein</fullName>
    </recommendedName>
</protein>
<dbReference type="Proteomes" id="UP000217676">
    <property type="component" value="Chromosome"/>
</dbReference>
<dbReference type="NCBIfam" id="NF038083">
    <property type="entry name" value="CU044_5270_fam"/>
    <property type="match status" value="1"/>
</dbReference>
<dbReference type="AlphaFoldDB" id="A0A160PA53"/>
<reference evidence="2 3" key="1">
    <citation type="journal article" date="2016" name="Genome Announc.">
        <title>Complete Genome Sequence of Thiostrepton-Producing Streptomyces laurentii ATCC 31255.</title>
        <authorList>
            <person name="Doi K."/>
            <person name="Fujino Y."/>
            <person name="Nagayoshi Y."/>
            <person name="Ohshima T."/>
            <person name="Ogata S."/>
        </authorList>
    </citation>
    <scope>NUCLEOTIDE SEQUENCE [LARGE SCALE GENOMIC DNA]</scope>
    <source>
        <strain evidence="2 3">ATCC 31255</strain>
    </source>
</reference>
<evidence type="ECO:0000313" key="2">
    <source>
        <dbReference type="EMBL" id="BAU88261.1"/>
    </source>
</evidence>
<name>A0A160PA53_STRLU</name>
<evidence type="ECO:0008006" key="4">
    <source>
        <dbReference type="Google" id="ProtNLM"/>
    </source>
</evidence>
<accession>A0A160PA53</accession>
<proteinExistence type="predicted"/>
<organism evidence="2 3">
    <name type="scientific">Streptomyces laurentii</name>
    <dbReference type="NCBI Taxonomy" id="39478"/>
    <lineage>
        <taxon>Bacteria</taxon>
        <taxon>Bacillati</taxon>
        <taxon>Actinomycetota</taxon>
        <taxon>Actinomycetes</taxon>
        <taxon>Kitasatosporales</taxon>
        <taxon>Streptomycetaceae</taxon>
        <taxon>Streptomyces</taxon>
    </lineage>
</organism>
<feature type="region of interest" description="Disordered" evidence="1">
    <location>
        <begin position="160"/>
        <end position="200"/>
    </location>
</feature>
<dbReference type="KEGG" id="slau:SLA_7395"/>
<dbReference type="RefSeq" id="WP_359873330.1">
    <property type="nucleotide sequence ID" value="NZ_JBEYHT010000005.1"/>
</dbReference>
<evidence type="ECO:0000313" key="3">
    <source>
        <dbReference type="Proteomes" id="UP000217676"/>
    </source>
</evidence>
<dbReference type="EMBL" id="AP017424">
    <property type="protein sequence ID" value="BAU88261.1"/>
    <property type="molecule type" value="Genomic_DNA"/>
</dbReference>
<keyword evidence="3" id="KW-1185">Reference proteome</keyword>
<gene>
    <name evidence="2" type="ORF">SLA_7395</name>
</gene>
<sequence length="344" mass="35606">MTTPADDARLRDDLARLLPPPAVPDLSPLRHQTLKHRVLNAAEARPHHGRSRRFVLPVATGAALTAALTLAVVNVESAPQPAPRRDAAVTASSASQVLGRAALAASETPQATVRPDQFVYIESVVAHAGRSAGGGPATTAPAHRRQVWLSADGTREGLLREEGSPDTALGVSGPVETIDHRGATPRPGVLGRPEPSVTDPTHTFVAALPTDPEALLRLVYDQTRPADAGTDPHQRAFTAIGTLLAETWAPPRVTAALYEAAARIPGTTVLPAATDAAGREGVAVARTAEGEQTQWIFDRGTSAFLGERTVLTRATSAGPAGTVLGTTAVLTKAAAGRPGIRPAG</sequence>
<dbReference type="InterPro" id="IPR047789">
    <property type="entry name" value="CU044_5270-like"/>
</dbReference>
<evidence type="ECO:0000256" key="1">
    <source>
        <dbReference type="SAM" id="MobiDB-lite"/>
    </source>
</evidence>